<comment type="caution">
    <text evidence="1">The sequence shown here is derived from an EMBL/GenBank/DDBJ whole genome shotgun (WGS) entry which is preliminary data.</text>
</comment>
<organism evidence="1 2">
    <name type="scientific">Marinomonas balearica</name>
    <dbReference type="NCBI Taxonomy" id="491947"/>
    <lineage>
        <taxon>Bacteria</taxon>
        <taxon>Pseudomonadati</taxon>
        <taxon>Pseudomonadota</taxon>
        <taxon>Gammaproteobacteria</taxon>
        <taxon>Oceanospirillales</taxon>
        <taxon>Oceanospirillaceae</taxon>
        <taxon>Marinomonas</taxon>
    </lineage>
</organism>
<evidence type="ECO:0008006" key="3">
    <source>
        <dbReference type="Google" id="ProtNLM"/>
    </source>
</evidence>
<evidence type="ECO:0000313" key="2">
    <source>
        <dbReference type="Proteomes" id="UP000294656"/>
    </source>
</evidence>
<reference evidence="1 2" key="1">
    <citation type="submission" date="2019-03" db="EMBL/GenBank/DDBJ databases">
        <title>Genomic Encyclopedia of Type Strains, Phase III (KMG-III): the genomes of soil and plant-associated and newly described type strains.</title>
        <authorList>
            <person name="Whitman W."/>
        </authorList>
    </citation>
    <scope>NUCLEOTIDE SEQUENCE [LARGE SCALE GENOMIC DNA]</scope>
    <source>
        <strain evidence="1 2">CECT 7378</strain>
    </source>
</reference>
<sequence>MIVRLILFLLIFFIGWTIYRQINRYLNQQKVKNAKSSQSKPGENMTPCAKCGIYVPESDLIKDAKGNLFCSQEHLSQFKKD</sequence>
<gene>
    <name evidence="1" type="ORF">DFP79_1161</name>
</gene>
<dbReference type="NCBIfam" id="NF041023">
    <property type="entry name" value="PP0621_fam"/>
    <property type="match status" value="1"/>
</dbReference>
<dbReference type="EMBL" id="SNXC01000010">
    <property type="protein sequence ID" value="TDO98749.1"/>
    <property type="molecule type" value="Genomic_DNA"/>
</dbReference>
<dbReference type="Proteomes" id="UP000294656">
    <property type="component" value="Unassembled WGS sequence"/>
</dbReference>
<proteinExistence type="predicted"/>
<dbReference type="AlphaFoldDB" id="A0A4R6MF83"/>
<keyword evidence="2" id="KW-1185">Reference proteome</keyword>
<dbReference type="InterPro" id="IPR049708">
    <property type="entry name" value="PP0621-like"/>
</dbReference>
<evidence type="ECO:0000313" key="1">
    <source>
        <dbReference type="EMBL" id="TDO98749.1"/>
    </source>
</evidence>
<accession>A0A4R6MF83</accession>
<dbReference type="OrthoDB" id="9814432at2"/>
<protein>
    <recommendedName>
        <fullName evidence="3">TRASH domain-containing protein</fullName>
    </recommendedName>
</protein>
<dbReference type="RefSeq" id="WP_133502979.1">
    <property type="nucleotide sequence ID" value="NZ_SNXC01000010.1"/>
</dbReference>
<name>A0A4R6MF83_9GAMM</name>